<gene>
    <name evidence="1" type="ORF">N1032_11040</name>
</gene>
<dbReference type="RefSeq" id="WP_259539111.1">
    <property type="nucleotide sequence ID" value="NZ_JANLCJ010000003.1"/>
</dbReference>
<dbReference type="Proteomes" id="UP001165586">
    <property type="component" value="Unassembled WGS sequence"/>
</dbReference>
<dbReference type="PROSITE" id="PS00018">
    <property type="entry name" value="EF_HAND_1"/>
    <property type="match status" value="1"/>
</dbReference>
<keyword evidence="2" id="KW-1185">Reference proteome</keyword>
<dbReference type="InterPro" id="IPR018247">
    <property type="entry name" value="EF_Hand_1_Ca_BS"/>
</dbReference>
<reference evidence="1" key="1">
    <citation type="submission" date="2022-08" db="EMBL/GenBank/DDBJ databases">
        <authorList>
            <person name="Deng Y."/>
            <person name="Han X.-F."/>
            <person name="Zhang Y.-Q."/>
        </authorList>
    </citation>
    <scope>NUCLEOTIDE SEQUENCE</scope>
    <source>
        <strain evidence="1">CPCC 203386</strain>
    </source>
</reference>
<evidence type="ECO:0000313" key="2">
    <source>
        <dbReference type="Proteomes" id="UP001165586"/>
    </source>
</evidence>
<proteinExistence type="predicted"/>
<evidence type="ECO:0000313" key="1">
    <source>
        <dbReference type="EMBL" id="MCS5734272.1"/>
    </source>
</evidence>
<dbReference type="EMBL" id="JANLCJ010000003">
    <property type="protein sequence ID" value="MCS5734272.1"/>
    <property type="molecule type" value="Genomic_DNA"/>
</dbReference>
<protein>
    <recommendedName>
        <fullName evidence="3">Tail assembly chaperone</fullName>
    </recommendedName>
</protein>
<accession>A0ABT2H2Y1</accession>
<evidence type="ECO:0008006" key="3">
    <source>
        <dbReference type="Google" id="ProtNLM"/>
    </source>
</evidence>
<name>A0ABT2H2Y1_9MICO</name>
<sequence length="303" mass="33930">MSATHREMHDPLGSEYETLTYSDKRSWPPGGKMPYRVTVRGEGVPSYEYMLSMPATEDPSINASNAIVVRLGGPSQADRDRQAQIYAAVGRATVASGHIEAAMKRLVIVLRRMKNSFALVDKTWTWLEDTLSKEADRALPNDDHAWLRKPLRIELDLAQKHGLKVLRDHIVHGSIWDYDMPAVLISRFDRKADGVTMQWRMEELEEAAVRLYIYGLRLDGLLHEIWAEAMLDTHDESLAGKIEQHGYIRTPDVDPSVQIIELDANGSGQVEIDDIDMADVFARARGHKSDTITAAGGEPGVSE</sequence>
<comment type="caution">
    <text evidence="1">The sequence shown here is derived from an EMBL/GenBank/DDBJ whole genome shotgun (WGS) entry which is preliminary data.</text>
</comment>
<organism evidence="1 2">
    <name type="scientific">Herbiconiux daphne</name>
    <dbReference type="NCBI Taxonomy" id="2970914"/>
    <lineage>
        <taxon>Bacteria</taxon>
        <taxon>Bacillati</taxon>
        <taxon>Actinomycetota</taxon>
        <taxon>Actinomycetes</taxon>
        <taxon>Micrococcales</taxon>
        <taxon>Microbacteriaceae</taxon>
        <taxon>Herbiconiux</taxon>
    </lineage>
</organism>